<dbReference type="EMBL" id="JAVRRA010015260">
    <property type="protein sequence ID" value="KAK5211783.1"/>
    <property type="molecule type" value="Genomic_DNA"/>
</dbReference>
<dbReference type="InterPro" id="IPR023606">
    <property type="entry name" value="CoA-Trfase_III_dom_1_sf"/>
</dbReference>
<dbReference type="PANTHER" id="PTHR48228">
    <property type="entry name" value="SUCCINYL-COA--D-CITRAMALATE COA-TRANSFERASE"/>
    <property type="match status" value="1"/>
</dbReference>
<dbReference type="EC" id="5.1.99.4" evidence="2"/>
<reference evidence="2 3" key="1">
    <citation type="submission" date="2023-08" db="EMBL/GenBank/DDBJ databases">
        <title>Black Yeasts Isolated from many extreme environments.</title>
        <authorList>
            <person name="Coleine C."/>
            <person name="Stajich J.E."/>
            <person name="Selbmann L."/>
        </authorList>
    </citation>
    <scope>NUCLEOTIDE SEQUENCE [LARGE SCALE GENOMIC DNA]</scope>
    <source>
        <strain evidence="2 3">CCFEE 536</strain>
    </source>
</reference>
<dbReference type="PANTHER" id="PTHR48228:SF5">
    <property type="entry name" value="ALPHA-METHYLACYL-COA RACEMASE"/>
    <property type="match status" value="1"/>
</dbReference>
<dbReference type="Proteomes" id="UP001357485">
    <property type="component" value="Unassembled WGS sequence"/>
</dbReference>
<dbReference type="InterPro" id="IPR050509">
    <property type="entry name" value="CoA-transferase_III"/>
</dbReference>
<feature type="non-terminal residue" evidence="2">
    <location>
        <position position="53"/>
    </location>
</feature>
<proteinExistence type="inferred from homology"/>
<evidence type="ECO:0000256" key="1">
    <source>
        <dbReference type="ARBA" id="ARBA00008383"/>
    </source>
</evidence>
<organism evidence="2 3">
    <name type="scientific">Cryomyces antarcticus</name>
    <dbReference type="NCBI Taxonomy" id="329879"/>
    <lineage>
        <taxon>Eukaryota</taxon>
        <taxon>Fungi</taxon>
        <taxon>Dikarya</taxon>
        <taxon>Ascomycota</taxon>
        <taxon>Pezizomycotina</taxon>
        <taxon>Dothideomycetes</taxon>
        <taxon>Dothideomycetes incertae sedis</taxon>
        <taxon>Cryomyces</taxon>
    </lineage>
</organism>
<gene>
    <name evidence="2" type="primary">CEFD2</name>
    <name evidence="2" type="ORF">LTR16_012873</name>
</gene>
<keyword evidence="2" id="KW-0413">Isomerase</keyword>
<name>A0ABR0LR82_9PEZI</name>
<evidence type="ECO:0000313" key="2">
    <source>
        <dbReference type="EMBL" id="KAK5211783.1"/>
    </source>
</evidence>
<comment type="caution">
    <text evidence="2">The sequence shown here is derived from an EMBL/GenBank/DDBJ whole genome shotgun (WGS) entry which is preliminary data.</text>
</comment>
<dbReference type="InterPro" id="IPR003673">
    <property type="entry name" value="CoA-Trfase_fam_III"/>
</dbReference>
<dbReference type="Gene3D" id="6.10.140.330">
    <property type="match status" value="1"/>
</dbReference>
<sequence>MTGFRRDGKYAAMAGHDINYIAVSGVLALLGRKNEKPYAPANIMGDFAGGGAM</sequence>
<accession>A0ABR0LR82</accession>
<evidence type="ECO:0000313" key="3">
    <source>
        <dbReference type="Proteomes" id="UP001357485"/>
    </source>
</evidence>
<keyword evidence="3" id="KW-1185">Reference proteome</keyword>
<dbReference type="GO" id="GO:0008111">
    <property type="term" value="F:alpha-methylacyl-CoA racemase activity"/>
    <property type="evidence" value="ECO:0007669"/>
    <property type="project" value="UniProtKB-EC"/>
</dbReference>
<comment type="similarity">
    <text evidence="1">Belongs to the CoA-transferase III family.</text>
</comment>
<dbReference type="Pfam" id="PF02515">
    <property type="entry name" value="CoA_transf_3"/>
    <property type="match status" value="1"/>
</dbReference>
<dbReference type="SUPFAM" id="SSF89796">
    <property type="entry name" value="CoA-transferase family III (CaiB/BaiF)"/>
    <property type="match status" value="1"/>
</dbReference>
<protein>
    <submittedName>
        <fullName evidence="2">Isopenicillin N epimerase component 2</fullName>
        <ecNumber evidence="2">5.1.99.4</ecNumber>
    </submittedName>
</protein>